<organism evidence="1 2">
    <name type="scientific">Pseudobacteriovorax antillogorgiicola</name>
    <dbReference type="NCBI Taxonomy" id="1513793"/>
    <lineage>
        <taxon>Bacteria</taxon>
        <taxon>Pseudomonadati</taxon>
        <taxon>Bdellovibrionota</taxon>
        <taxon>Oligoflexia</taxon>
        <taxon>Oligoflexales</taxon>
        <taxon>Pseudobacteriovoracaceae</taxon>
        <taxon>Pseudobacteriovorax</taxon>
    </lineage>
</organism>
<proteinExistence type="predicted"/>
<dbReference type="PANTHER" id="PTHR46683:SF1">
    <property type="entry name" value="OROTATE PHOSPHORIBOSYLTRANSFERASE 1-RELATED"/>
    <property type="match status" value="1"/>
</dbReference>
<dbReference type="PANTHER" id="PTHR46683">
    <property type="entry name" value="OROTATE PHOSPHORIBOSYLTRANSFERASE 1-RELATED"/>
    <property type="match status" value="1"/>
</dbReference>
<dbReference type="GO" id="GO:0005737">
    <property type="term" value="C:cytoplasm"/>
    <property type="evidence" value="ECO:0007669"/>
    <property type="project" value="TreeGrafter"/>
</dbReference>
<dbReference type="EMBL" id="FWZT01000002">
    <property type="protein sequence ID" value="SME96274.1"/>
    <property type="molecule type" value="Genomic_DNA"/>
</dbReference>
<dbReference type="GO" id="GO:0046132">
    <property type="term" value="P:pyrimidine ribonucleoside biosynthetic process"/>
    <property type="evidence" value="ECO:0007669"/>
    <property type="project" value="TreeGrafter"/>
</dbReference>
<keyword evidence="1" id="KW-0808">Transferase</keyword>
<dbReference type="STRING" id="1513793.SAMN06296036_102274"/>
<dbReference type="CDD" id="cd06223">
    <property type="entry name" value="PRTases_typeI"/>
    <property type="match status" value="1"/>
</dbReference>
<dbReference type="InterPro" id="IPR029057">
    <property type="entry name" value="PRTase-like"/>
</dbReference>
<dbReference type="GO" id="GO:0006221">
    <property type="term" value="P:pyrimidine nucleotide biosynthetic process"/>
    <property type="evidence" value="ECO:0007669"/>
    <property type="project" value="TreeGrafter"/>
</dbReference>
<evidence type="ECO:0000313" key="2">
    <source>
        <dbReference type="Proteomes" id="UP000192907"/>
    </source>
</evidence>
<dbReference type="Gene3D" id="3.40.50.2020">
    <property type="match status" value="1"/>
</dbReference>
<sequence length="230" mass="25494">MTSQTFDSFILKHQIIGFFDEAITLKSGRESHFYVNWRQATNDAFLLNQLTDFIRDFLLQNNLAFDSLIGVPEGASKTAVITAMKIAQASPTFAKGSHIIPMGRAKPKQHGAPQDKYFIGQPKGRTVVLEDTITTGLSLVEFLHSLQSSGVEVVAALGLTDRMETRDDGRSVAQYVHDEFDGRIQYLTMSDATKLLPQAIRSEQPSDGVVSALLQEFERYGVKPLDLEAL</sequence>
<name>A0A1Y6BC23_9BACT</name>
<evidence type="ECO:0000313" key="1">
    <source>
        <dbReference type="EMBL" id="SME96274.1"/>
    </source>
</evidence>
<dbReference type="InterPro" id="IPR000836">
    <property type="entry name" value="PRTase_dom"/>
</dbReference>
<reference evidence="2" key="1">
    <citation type="submission" date="2017-04" db="EMBL/GenBank/DDBJ databases">
        <authorList>
            <person name="Varghese N."/>
            <person name="Submissions S."/>
        </authorList>
    </citation>
    <scope>NUCLEOTIDE SEQUENCE [LARGE SCALE GENOMIC DNA]</scope>
    <source>
        <strain evidence="2">RKEM611</strain>
    </source>
</reference>
<accession>A0A1Y6BC23</accession>
<dbReference type="GO" id="GO:0004588">
    <property type="term" value="F:orotate phosphoribosyltransferase activity"/>
    <property type="evidence" value="ECO:0007669"/>
    <property type="project" value="TreeGrafter"/>
</dbReference>
<keyword evidence="1" id="KW-0328">Glycosyltransferase</keyword>
<keyword evidence="2" id="KW-1185">Reference proteome</keyword>
<dbReference type="SUPFAM" id="SSF53271">
    <property type="entry name" value="PRTase-like"/>
    <property type="match status" value="1"/>
</dbReference>
<gene>
    <name evidence="1" type="ORF">SAMN06296036_102274</name>
</gene>
<dbReference type="AlphaFoldDB" id="A0A1Y6BC23"/>
<dbReference type="OrthoDB" id="9785917at2"/>
<dbReference type="Proteomes" id="UP000192907">
    <property type="component" value="Unassembled WGS sequence"/>
</dbReference>
<protein>
    <submittedName>
        <fullName evidence="1">Orotate phosphoribosyltransferase</fullName>
    </submittedName>
</protein>
<dbReference type="GO" id="GO:0006207">
    <property type="term" value="P:'de novo' pyrimidine nucleobase biosynthetic process"/>
    <property type="evidence" value="ECO:0007669"/>
    <property type="project" value="TreeGrafter"/>
</dbReference>
<dbReference type="RefSeq" id="WP_132315220.1">
    <property type="nucleotide sequence ID" value="NZ_FWZT01000002.1"/>
</dbReference>